<dbReference type="SUPFAM" id="SSF48097">
    <property type="entry name" value="Regulator of G-protein signaling, RGS"/>
    <property type="match status" value="1"/>
</dbReference>
<evidence type="ECO:0000259" key="2">
    <source>
        <dbReference type="PROSITE" id="PS50132"/>
    </source>
</evidence>
<protein>
    <submittedName>
        <fullName evidence="4">Uncharacterized protein</fullName>
    </submittedName>
</protein>
<name>A0A075B3R3_ROZAC</name>
<dbReference type="AlphaFoldDB" id="A0A075B3R3"/>
<dbReference type="Pfam" id="PF00610">
    <property type="entry name" value="DEP"/>
    <property type="match status" value="1"/>
</dbReference>
<dbReference type="PROSITE" id="PS50132">
    <property type="entry name" value="RGS"/>
    <property type="match status" value="1"/>
</dbReference>
<keyword evidence="5" id="KW-1185">Reference proteome</keyword>
<dbReference type="InterPro" id="IPR016137">
    <property type="entry name" value="RGS"/>
</dbReference>
<keyword evidence="1" id="KW-0734">Signal transduction inhibitor</keyword>
<accession>A0A075B3R3</accession>
<dbReference type="Pfam" id="PF00615">
    <property type="entry name" value="RGS"/>
    <property type="match status" value="1"/>
</dbReference>
<evidence type="ECO:0000259" key="3">
    <source>
        <dbReference type="PROSITE" id="PS50186"/>
    </source>
</evidence>
<dbReference type="EMBL" id="KE560781">
    <property type="protein sequence ID" value="EPZ35686.1"/>
    <property type="molecule type" value="Genomic_DNA"/>
</dbReference>
<feature type="domain" description="DEP" evidence="3">
    <location>
        <begin position="208"/>
        <end position="286"/>
    </location>
</feature>
<dbReference type="SMART" id="SM00049">
    <property type="entry name" value="DEP"/>
    <property type="match status" value="2"/>
</dbReference>
<dbReference type="InterPro" id="IPR036388">
    <property type="entry name" value="WH-like_DNA-bd_sf"/>
</dbReference>
<dbReference type="OrthoDB" id="196547at2759"/>
<dbReference type="InterPro" id="IPR036390">
    <property type="entry name" value="WH_DNA-bd_sf"/>
</dbReference>
<dbReference type="InterPro" id="IPR036305">
    <property type="entry name" value="RGS_sf"/>
</dbReference>
<sequence length="422" mass="48828">MLDEEIDKIFAKLPGKEDSNVVASFKKLFPRLQQQNIYLFIAFFCIPNFILQQNIKQMFRTYKHAYRGEEIVSKMIDNKISESRVEAENLLQKMQDAHLVFNAASSKEACKDKHKSIVSLTLKGKIILFDDAFLMKSLDHLDATYEDQDVTQEDLLAFTHHQFQIINVYKLSQESSCGPETYGLLLQRMAFVPDVFLSEFSDHLNIQNNTGLSMDLKDRIIRLRNLKNTFCGFEAVEWLLDNTDIETREQGSLLMTVLLKRNLIFPVNKEEDKFLDSKDCIYMFPAIAMKTILAKPNEQIDEKIETSEEDSAAQAALIANSKNIVLQNIIDNAETCKVFKDFLATMYCTENLDFYLITKRYAELFDSNGVTDKNEEVSSLAKEIWSTFLENKELNVEDSLWKLVQKQYAEAHIWHDGNRFFG</sequence>
<reference evidence="4 5" key="1">
    <citation type="journal article" date="2013" name="Curr. Biol.">
        <title>Shared signatures of parasitism and phylogenomics unite Cryptomycota and microsporidia.</title>
        <authorList>
            <person name="James T.Y."/>
            <person name="Pelin A."/>
            <person name="Bonen L."/>
            <person name="Ahrendt S."/>
            <person name="Sain D."/>
            <person name="Corradi N."/>
            <person name="Stajich J.E."/>
        </authorList>
    </citation>
    <scope>NUCLEOTIDE SEQUENCE [LARGE SCALE GENOMIC DNA]</scope>
    <source>
        <strain evidence="4 5">CSF55</strain>
    </source>
</reference>
<dbReference type="HOGENOM" id="CLU_650794_0_0_1"/>
<dbReference type="InterPro" id="IPR000591">
    <property type="entry name" value="DEP_dom"/>
</dbReference>
<dbReference type="Proteomes" id="UP000030755">
    <property type="component" value="Unassembled WGS sequence"/>
</dbReference>
<evidence type="ECO:0000313" key="4">
    <source>
        <dbReference type="EMBL" id="EPZ35686.1"/>
    </source>
</evidence>
<evidence type="ECO:0000313" key="5">
    <source>
        <dbReference type="Proteomes" id="UP000030755"/>
    </source>
</evidence>
<feature type="domain" description="RGS" evidence="2">
    <location>
        <begin position="325"/>
        <end position="389"/>
    </location>
</feature>
<gene>
    <name evidence="4" type="ORF">O9G_005132</name>
</gene>
<dbReference type="GO" id="GO:0009968">
    <property type="term" value="P:negative regulation of signal transduction"/>
    <property type="evidence" value="ECO:0007669"/>
    <property type="project" value="UniProtKB-KW"/>
</dbReference>
<dbReference type="CDD" id="cd04371">
    <property type="entry name" value="DEP"/>
    <property type="match status" value="2"/>
</dbReference>
<dbReference type="SUPFAM" id="SSF46785">
    <property type="entry name" value="Winged helix' DNA-binding domain"/>
    <property type="match status" value="2"/>
</dbReference>
<dbReference type="GO" id="GO:0035556">
    <property type="term" value="P:intracellular signal transduction"/>
    <property type="evidence" value="ECO:0007669"/>
    <property type="project" value="InterPro"/>
</dbReference>
<evidence type="ECO:0000256" key="1">
    <source>
        <dbReference type="ARBA" id="ARBA00022700"/>
    </source>
</evidence>
<organism evidence="4 5">
    <name type="scientific">Rozella allomycis (strain CSF55)</name>
    <dbReference type="NCBI Taxonomy" id="988480"/>
    <lineage>
        <taxon>Eukaryota</taxon>
        <taxon>Fungi</taxon>
        <taxon>Fungi incertae sedis</taxon>
        <taxon>Cryptomycota</taxon>
        <taxon>Cryptomycota incertae sedis</taxon>
        <taxon>Rozella</taxon>
    </lineage>
</organism>
<dbReference type="Gene3D" id="1.10.10.10">
    <property type="entry name" value="Winged helix-like DNA-binding domain superfamily/Winged helix DNA-binding domain"/>
    <property type="match status" value="2"/>
</dbReference>
<dbReference type="Gene3D" id="1.10.167.10">
    <property type="entry name" value="Regulator of G-protein Signalling 4, domain 2"/>
    <property type="match status" value="1"/>
</dbReference>
<dbReference type="InterPro" id="IPR044926">
    <property type="entry name" value="RGS_subdomain_2"/>
</dbReference>
<proteinExistence type="predicted"/>
<dbReference type="PROSITE" id="PS50186">
    <property type="entry name" value="DEP"/>
    <property type="match status" value="1"/>
</dbReference>